<proteinExistence type="predicted"/>
<sequence>MPTIYRTPEIDIEDTGVVAEIQDLRDSLALMLRTPRRWTSGMRRTTQARAIQGSNTIEGYTVSDQDALAAVDDEPPLTADQRTWSEILGYRRMMTYILRMAPEPGFAVDSQTLRSLHFMLMEHDLSVDPGRFRPGSIYVRDDAADVTVYEGPPSETVTELVDELVGSLRTDGTDTLVDAAMAHLNLVMIHPFKDGNGRMARALQTLVLAQDRVLEPTFSSIEEWLGKNTDDYYRVLAVTGAGAWNPQNDAGLWIKFNLRAHHMQAQTLQRRFDEADRTWVALDELITRFSLHSRVADALFDAVRGLRVVRPTYVKQSGVEEQTASRDLRGLVSAGLLEAHGQTRGRYYTASGALRELGEEIRADRPALADPYPWLIVELRRRAGR</sequence>
<evidence type="ECO:0000313" key="2">
    <source>
        <dbReference type="EMBL" id="PRZ08590.1"/>
    </source>
</evidence>
<accession>A0ABX5EGG9</accession>
<evidence type="ECO:0000313" key="3">
    <source>
        <dbReference type="Proteomes" id="UP000239895"/>
    </source>
</evidence>
<dbReference type="Gene3D" id="1.10.3290.10">
    <property type="entry name" value="Fido-like domain"/>
    <property type="match status" value="1"/>
</dbReference>
<dbReference type="Pfam" id="PF02661">
    <property type="entry name" value="Fic"/>
    <property type="match status" value="1"/>
</dbReference>
<dbReference type="InterPro" id="IPR003812">
    <property type="entry name" value="Fido"/>
</dbReference>
<comment type="caution">
    <text evidence="2">The sequence shown here is derived from an EMBL/GenBank/DDBJ whole genome shotgun (WGS) entry which is preliminary data.</text>
</comment>
<dbReference type="PANTHER" id="PTHR13504">
    <property type="entry name" value="FIDO DOMAIN-CONTAINING PROTEIN DDB_G0283145"/>
    <property type="match status" value="1"/>
</dbReference>
<evidence type="ECO:0000259" key="1">
    <source>
        <dbReference type="PROSITE" id="PS51459"/>
    </source>
</evidence>
<dbReference type="Gene3D" id="1.10.10.10">
    <property type="entry name" value="Winged helix-like DNA-binding domain superfamily/Winged helix DNA-binding domain"/>
    <property type="match status" value="1"/>
</dbReference>
<dbReference type="Proteomes" id="UP000239895">
    <property type="component" value="Unassembled WGS sequence"/>
</dbReference>
<dbReference type="InterPro" id="IPR040198">
    <property type="entry name" value="Fido_containing"/>
</dbReference>
<reference evidence="2 3" key="1">
    <citation type="submission" date="2018-03" db="EMBL/GenBank/DDBJ databases">
        <title>Comparative analysis of microorganisms from saline springs in Andes Mountain Range, Colombia.</title>
        <authorList>
            <person name="Rubin E."/>
        </authorList>
    </citation>
    <scope>NUCLEOTIDE SEQUENCE [LARGE SCALE GENOMIC DNA]</scope>
    <source>
        <strain evidence="2 3">CG 23</strain>
    </source>
</reference>
<dbReference type="PANTHER" id="PTHR13504:SF38">
    <property type="entry name" value="FIDO DOMAIN-CONTAINING PROTEIN"/>
    <property type="match status" value="1"/>
</dbReference>
<dbReference type="SUPFAM" id="SSF140931">
    <property type="entry name" value="Fic-like"/>
    <property type="match status" value="1"/>
</dbReference>
<feature type="domain" description="Fido" evidence="1">
    <location>
        <begin position="108"/>
        <end position="259"/>
    </location>
</feature>
<dbReference type="PROSITE" id="PS51459">
    <property type="entry name" value="FIDO"/>
    <property type="match status" value="1"/>
</dbReference>
<keyword evidence="3" id="KW-1185">Reference proteome</keyword>
<dbReference type="InterPro" id="IPR036597">
    <property type="entry name" value="Fido-like_dom_sf"/>
</dbReference>
<organism evidence="2 3">
    <name type="scientific">Isoptericola halotolerans</name>
    <dbReference type="NCBI Taxonomy" id="300560"/>
    <lineage>
        <taxon>Bacteria</taxon>
        <taxon>Bacillati</taxon>
        <taxon>Actinomycetota</taxon>
        <taxon>Actinomycetes</taxon>
        <taxon>Micrococcales</taxon>
        <taxon>Promicromonosporaceae</taxon>
        <taxon>Isoptericola</taxon>
    </lineage>
</organism>
<gene>
    <name evidence="2" type="ORF">BCL65_102132</name>
</gene>
<dbReference type="InterPro" id="IPR036388">
    <property type="entry name" value="WH-like_DNA-bd_sf"/>
</dbReference>
<protein>
    <submittedName>
        <fullName evidence="2">Fic family protein</fullName>
    </submittedName>
</protein>
<dbReference type="EMBL" id="PVTX01000002">
    <property type="protein sequence ID" value="PRZ08590.1"/>
    <property type="molecule type" value="Genomic_DNA"/>
</dbReference>
<dbReference type="RefSeq" id="WP_243400766.1">
    <property type="nucleotide sequence ID" value="NZ_PVTX01000002.1"/>
</dbReference>
<name>A0ABX5EGG9_9MICO</name>